<dbReference type="RefSeq" id="WP_015611703.1">
    <property type="nucleotide sequence ID" value="NC_021177.1"/>
</dbReference>
<evidence type="ECO:0000313" key="1">
    <source>
        <dbReference type="EMBL" id="AGK80400.1"/>
    </source>
</evidence>
<dbReference type="AlphaFoldDB" id="N0CXG7"/>
<dbReference type="eggNOG" id="ENOG50337QY">
    <property type="taxonomic scope" value="Bacteria"/>
</dbReference>
<accession>N0CXG7</accession>
<dbReference type="KEGG" id="sfi:SFUL_5512"/>
<organism evidence="1 2">
    <name type="scientific">Streptomyces microflavus DSM 40593</name>
    <dbReference type="NCBI Taxonomy" id="1303692"/>
    <lineage>
        <taxon>Bacteria</taxon>
        <taxon>Bacillati</taxon>
        <taxon>Actinomycetota</taxon>
        <taxon>Actinomycetes</taxon>
        <taxon>Kitasatosporales</taxon>
        <taxon>Streptomycetaceae</taxon>
        <taxon>Streptomyces</taxon>
    </lineage>
</organism>
<dbReference type="OrthoDB" id="1954318at2"/>
<dbReference type="HOGENOM" id="CLU_167629_0_0_11"/>
<sequence>MTRARLQWNGEAVIRGTRAGAARGLRLGAEHVLQVSRGRAPIEEGTLERSGTATVDEDELRAAVAYDTPYAVRQHEEMDYRHDAGRTAKYLEGPMAEEADTVGEIIAAEMRRALR</sequence>
<dbReference type="EMBL" id="CP005080">
    <property type="protein sequence ID" value="AGK80400.1"/>
    <property type="molecule type" value="Genomic_DNA"/>
</dbReference>
<proteinExistence type="predicted"/>
<dbReference type="Proteomes" id="UP000013304">
    <property type="component" value="Chromosome"/>
</dbReference>
<gene>
    <name evidence="1" type="ORF">SFUL_5512</name>
</gene>
<protein>
    <submittedName>
        <fullName evidence="1">Uncharacterized protein</fullName>
    </submittedName>
</protein>
<name>N0CXG7_STRMI</name>
<dbReference type="PATRIC" id="fig|1303692.3.peg.5538"/>
<evidence type="ECO:0000313" key="2">
    <source>
        <dbReference type="Proteomes" id="UP000013304"/>
    </source>
</evidence>
<reference evidence="1 2" key="1">
    <citation type="submission" date="2013-04" db="EMBL/GenBank/DDBJ databases">
        <title>Complete genome sequence of Streptomyces fulvissimus.</title>
        <authorList>
            <person name="Myronovskyi M."/>
            <person name="Tokovenko B."/>
            <person name="Manderscheid N."/>
            <person name="Petzke L."/>
            <person name="Luzhetskyy A."/>
        </authorList>
    </citation>
    <scope>NUCLEOTIDE SEQUENCE [LARGE SCALE GENOMIC DNA]</scope>
    <source>
        <strain evidence="1 2">DSM 40593</strain>
    </source>
</reference>